<reference evidence="2" key="1">
    <citation type="submission" date="2017-09" db="EMBL/GenBank/DDBJ databases">
        <title>Depth-based differentiation of microbial function through sediment-hosted aquifers and enrichment of novel symbionts in the deep terrestrial subsurface.</title>
        <authorList>
            <person name="Probst A.J."/>
            <person name="Ladd B."/>
            <person name="Jarett J.K."/>
            <person name="Geller-Mcgrath D.E."/>
            <person name="Sieber C.M.K."/>
            <person name="Emerson J.B."/>
            <person name="Anantharaman K."/>
            <person name="Thomas B.C."/>
            <person name="Malmstrom R."/>
            <person name="Stieglmeier M."/>
            <person name="Klingl A."/>
            <person name="Woyke T."/>
            <person name="Ryan C.M."/>
            <person name="Banfield J.F."/>
        </authorList>
    </citation>
    <scope>NUCLEOTIDE SEQUENCE [LARGE SCALE GENOMIC DNA]</scope>
</reference>
<comment type="caution">
    <text evidence="1">The sequence shown here is derived from an EMBL/GenBank/DDBJ whole genome shotgun (WGS) entry which is preliminary data.</text>
</comment>
<dbReference type="AlphaFoldDB" id="A0A2H0VFL2"/>
<evidence type="ECO:0000313" key="2">
    <source>
        <dbReference type="Proteomes" id="UP000231466"/>
    </source>
</evidence>
<evidence type="ECO:0000313" key="1">
    <source>
        <dbReference type="EMBL" id="PIR97902.1"/>
    </source>
</evidence>
<dbReference type="Proteomes" id="UP000231466">
    <property type="component" value="Unassembled WGS sequence"/>
</dbReference>
<name>A0A2H0VFL2_9BACT</name>
<organism evidence="1 2">
    <name type="scientific">Candidatus Colwellbacteria bacterium CG10_big_fil_rev_8_21_14_0_10_42_22</name>
    <dbReference type="NCBI Taxonomy" id="1974540"/>
    <lineage>
        <taxon>Bacteria</taxon>
        <taxon>Candidatus Colwelliibacteriota</taxon>
    </lineage>
</organism>
<dbReference type="EMBL" id="PFAH01000008">
    <property type="protein sequence ID" value="PIR97902.1"/>
    <property type="molecule type" value="Genomic_DNA"/>
</dbReference>
<proteinExistence type="predicted"/>
<protein>
    <submittedName>
        <fullName evidence="1">Uncharacterized protein</fullName>
    </submittedName>
</protein>
<sequence length="113" mass="12410">MKPIDLDFVGRAFEKFECSADLIDPDVCACIEIVEEHFKAIGASIADSSTEWECNAGGRAPGGDLRVNGLLEYICPFCGQELDDCGGSYVVEVRIAPPENEKWFSEAEDEDEN</sequence>
<accession>A0A2H0VFL2</accession>
<gene>
    <name evidence="1" type="ORF">COT89_02420</name>
</gene>